<dbReference type="OrthoDB" id="2692749at2759"/>
<keyword evidence="2" id="KW-1185">Reference proteome</keyword>
<reference evidence="2" key="2">
    <citation type="submission" date="2015-01" db="EMBL/GenBank/DDBJ databases">
        <title>Evolutionary Origins and Diversification of the Mycorrhizal Mutualists.</title>
        <authorList>
            <consortium name="DOE Joint Genome Institute"/>
            <consortium name="Mycorrhizal Genomics Consortium"/>
            <person name="Kohler A."/>
            <person name="Kuo A."/>
            <person name="Nagy L.G."/>
            <person name="Floudas D."/>
            <person name="Copeland A."/>
            <person name="Barry K.W."/>
            <person name="Cichocki N."/>
            <person name="Veneault-Fourrey C."/>
            <person name="LaButti K."/>
            <person name="Lindquist E.A."/>
            <person name="Lipzen A."/>
            <person name="Lundell T."/>
            <person name="Morin E."/>
            <person name="Murat C."/>
            <person name="Riley R."/>
            <person name="Ohm R."/>
            <person name="Sun H."/>
            <person name="Tunlid A."/>
            <person name="Henrissat B."/>
            <person name="Grigoriev I.V."/>
            <person name="Hibbett D.S."/>
            <person name="Martin F."/>
        </authorList>
    </citation>
    <scope>NUCLEOTIDE SEQUENCE [LARGE SCALE GENOMIC DNA]</scope>
    <source>
        <strain evidence="2">441</strain>
    </source>
</reference>
<protein>
    <submittedName>
        <fullName evidence="1">Uncharacterized protein</fullName>
    </submittedName>
</protein>
<dbReference type="Proteomes" id="UP000054018">
    <property type="component" value="Unassembled WGS sequence"/>
</dbReference>
<name>A0A0C9ZEB4_9AGAM</name>
<accession>A0A0C9ZEB4</accession>
<sequence>MAGCLEGMRRYLRELRWLESVVRATMSYPENCNPPRHYVGRVNPKSYTLDGALGDAPQNKHDISSPESTHTNSYVNCPLAHCQCSGPGGMVCGQLITCGRVSEHFKDAHGIRDIPRSANILCAWIDCNQPMLRHNFIRHIREFHLKHKRNSNDHSAS</sequence>
<evidence type="ECO:0000313" key="2">
    <source>
        <dbReference type="Proteomes" id="UP000054018"/>
    </source>
</evidence>
<gene>
    <name evidence="1" type="ORF">PISMIDRAFT_192685</name>
</gene>
<dbReference type="AlphaFoldDB" id="A0A0C9ZEB4"/>
<proteinExistence type="predicted"/>
<evidence type="ECO:0000313" key="1">
    <source>
        <dbReference type="EMBL" id="KIK18278.1"/>
    </source>
</evidence>
<organism evidence="1 2">
    <name type="scientific">Pisolithus microcarpus 441</name>
    <dbReference type="NCBI Taxonomy" id="765257"/>
    <lineage>
        <taxon>Eukaryota</taxon>
        <taxon>Fungi</taxon>
        <taxon>Dikarya</taxon>
        <taxon>Basidiomycota</taxon>
        <taxon>Agaricomycotina</taxon>
        <taxon>Agaricomycetes</taxon>
        <taxon>Agaricomycetidae</taxon>
        <taxon>Boletales</taxon>
        <taxon>Sclerodermatineae</taxon>
        <taxon>Pisolithaceae</taxon>
        <taxon>Pisolithus</taxon>
    </lineage>
</organism>
<dbReference type="HOGENOM" id="CLU_141770_0_0_1"/>
<dbReference type="EMBL" id="KN833808">
    <property type="protein sequence ID" value="KIK18278.1"/>
    <property type="molecule type" value="Genomic_DNA"/>
</dbReference>
<reference evidence="1 2" key="1">
    <citation type="submission" date="2014-04" db="EMBL/GenBank/DDBJ databases">
        <authorList>
            <consortium name="DOE Joint Genome Institute"/>
            <person name="Kuo A."/>
            <person name="Kohler A."/>
            <person name="Costa M.D."/>
            <person name="Nagy L.G."/>
            <person name="Floudas D."/>
            <person name="Copeland A."/>
            <person name="Barry K.W."/>
            <person name="Cichocki N."/>
            <person name="Veneault-Fourrey C."/>
            <person name="LaButti K."/>
            <person name="Lindquist E.A."/>
            <person name="Lipzen A."/>
            <person name="Lundell T."/>
            <person name="Morin E."/>
            <person name="Murat C."/>
            <person name="Sun H."/>
            <person name="Tunlid A."/>
            <person name="Henrissat B."/>
            <person name="Grigoriev I.V."/>
            <person name="Hibbett D.S."/>
            <person name="Martin F."/>
            <person name="Nordberg H.P."/>
            <person name="Cantor M.N."/>
            <person name="Hua S.X."/>
        </authorList>
    </citation>
    <scope>NUCLEOTIDE SEQUENCE [LARGE SCALE GENOMIC DNA]</scope>
    <source>
        <strain evidence="1 2">441</strain>
    </source>
</reference>